<feature type="compositionally biased region" description="Basic and acidic residues" evidence="1">
    <location>
        <begin position="1"/>
        <end position="11"/>
    </location>
</feature>
<dbReference type="PANTHER" id="PTHR38043">
    <property type="entry name" value="PROTEIN HEMX"/>
    <property type="match status" value="1"/>
</dbReference>
<name>A0A3B0Y9W2_9ZZZZ</name>
<dbReference type="EMBL" id="UOFL01000041">
    <property type="protein sequence ID" value="VAW73153.1"/>
    <property type="molecule type" value="Genomic_DNA"/>
</dbReference>
<keyword evidence="2" id="KW-0472">Membrane</keyword>
<dbReference type="AlphaFoldDB" id="A0A3B0Y9W2"/>
<dbReference type="PANTHER" id="PTHR38043:SF1">
    <property type="entry name" value="PROTEIN HEMX"/>
    <property type="match status" value="1"/>
</dbReference>
<dbReference type="InterPro" id="IPR007470">
    <property type="entry name" value="HemX"/>
</dbReference>
<feature type="transmembrane region" description="Helical" evidence="2">
    <location>
        <begin position="44"/>
        <end position="63"/>
    </location>
</feature>
<accession>A0A3B0Y9W2</accession>
<proteinExistence type="predicted"/>
<feature type="region of interest" description="Disordered" evidence="1">
    <location>
        <begin position="1"/>
        <end position="21"/>
    </location>
</feature>
<keyword evidence="2" id="KW-1133">Transmembrane helix</keyword>
<feature type="compositionally biased region" description="Polar residues" evidence="1">
    <location>
        <begin position="12"/>
        <end position="21"/>
    </location>
</feature>
<evidence type="ECO:0000256" key="2">
    <source>
        <dbReference type="SAM" id="Phobius"/>
    </source>
</evidence>
<sequence>MSDQINQKDIKTTAGTDSKTNTKVVSDSTKKVTDIGNKSASIPVSYLIFVLLLGVAGFCFVLWNKIQDVQLEQQQILIKAREQVSNVELKLDQREVTFKQYRLSSEQQLKSLREAVIQLRSVAGRGKTGWVLSEVEYLLLIANHQLRLSGNIKTAIQALTEADERLHSLGDPRSLTTRKLIAVEIQSLKKVKVPDISGMTLKLDSLTEPVLSMALATASVETLRGNVKKDKVPKSKEKGLAKSLENALNKLKGLVVVRRLSQPIKPMLKPEQEAAIRQVLELKLQAARVALVLGKQQRFHSSLVASISWIKSNFDTSNKVVQQVLLVIGQLADAKLKPILPDISSSLREVRLLLQQTGKPSTSSESVK</sequence>
<organism evidence="3">
    <name type="scientific">hydrothermal vent metagenome</name>
    <dbReference type="NCBI Taxonomy" id="652676"/>
    <lineage>
        <taxon>unclassified sequences</taxon>
        <taxon>metagenomes</taxon>
        <taxon>ecological metagenomes</taxon>
    </lineage>
</organism>
<evidence type="ECO:0000256" key="1">
    <source>
        <dbReference type="SAM" id="MobiDB-lite"/>
    </source>
</evidence>
<reference evidence="3" key="1">
    <citation type="submission" date="2018-06" db="EMBL/GenBank/DDBJ databases">
        <authorList>
            <person name="Zhirakovskaya E."/>
        </authorList>
    </citation>
    <scope>NUCLEOTIDE SEQUENCE</scope>
</reference>
<protein>
    <submittedName>
        <fullName evidence="3">Uncharacterized protein</fullName>
    </submittedName>
</protein>
<keyword evidence="2" id="KW-0812">Transmembrane</keyword>
<evidence type="ECO:0000313" key="3">
    <source>
        <dbReference type="EMBL" id="VAW73153.1"/>
    </source>
</evidence>
<gene>
    <name evidence="3" type="ORF">MNBD_GAMMA12-538</name>
</gene>
<dbReference type="Pfam" id="PF04375">
    <property type="entry name" value="HemX"/>
    <property type="match status" value="1"/>
</dbReference>